<evidence type="ECO:0000256" key="1">
    <source>
        <dbReference type="SAM" id="Phobius"/>
    </source>
</evidence>
<keyword evidence="1" id="KW-1133">Transmembrane helix</keyword>
<feature type="transmembrane region" description="Helical" evidence="1">
    <location>
        <begin position="506"/>
        <end position="529"/>
    </location>
</feature>
<evidence type="ECO:0000313" key="3">
    <source>
        <dbReference type="EMBL" id="KIM91752.1"/>
    </source>
</evidence>
<evidence type="ECO:0008006" key="5">
    <source>
        <dbReference type="Google" id="ProtNLM"/>
    </source>
</evidence>
<evidence type="ECO:0000256" key="2">
    <source>
        <dbReference type="SAM" id="SignalP"/>
    </source>
</evidence>
<dbReference type="HOGENOM" id="CLU_526785_0_0_1"/>
<gene>
    <name evidence="3" type="ORF">PILCRDRAFT_811033</name>
</gene>
<feature type="chain" id="PRO_5002162665" description="Glycoside hydrolase family 76 protein" evidence="2">
    <location>
        <begin position="18"/>
        <end position="530"/>
    </location>
</feature>
<evidence type="ECO:0000313" key="4">
    <source>
        <dbReference type="Proteomes" id="UP000054166"/>
    </source>
</evidence>
<proteinExistence type="predicted"/>
<name>A0A0C3CPZ2_PILCF</name>
<dbReference type="STRING" id="765440.A0A0C3CPZ2"/>
<keyword evidence="4" id="KW-1185">Reference proteome</keyword>
<protein>
    <recommendedName>
        <fullName evidence="5">Glycoside hydrolase family 76 protein</fullName>
    </recommendedName>
</protein>
<keyword evidence="2" id="KW-0732">Signal</keyword>
<accession>A0A0C3CPZ2</accession>
<dbReference type="Proteomes" id="UP000054166">
    <property type="component" value="Unassembled WGS sequence"/>
</dbReference>
<sequence length="530" mass="58007">MLSVLTLSAAWYTTSMAASAFAIKQAERFKSFPRQPPCSLQPNFQLNEAAWTAANTDAQFQAWWDNSTLDKTGSKSSQLAAEYGPHLNNFACGINLISTCTQASCDGFASDAADIWAYFVINSIVNMNNFFNELYMGVTNGQIDYVGLTGSLAEDFFSWKEPTFSPDSFVSWITTIITSIATFGSLHDDVRGIETTSTANFISATGSQLVLSLSPNLTPEEGIAQLGSFATQIGESTRQSIEQWVNATFYGQQDAQGHTFRDYIASGSFLQWDTPLNSDIEAFYRTLMVAKTVNYSWQTSGSPVFIMFSNTTNPDDNHGPNATKYYSAEDGGVYYLYSYYSYYDAAYAGYLTSPPNIDRLNNTAYNISIADVLVSSSRAWQYAGNNYTAETARNRIVASISSNGTLTPFQDGPRWEGIWTVPVCDIGNNVDWNTQFGDSQGGLGRLPCCCGEKCKDTREFVYASGFNGSVVLLKGCKKQLKGTGISFNQVNYGFKPPFWDKGKTTALAIGLIVSIPLLLLSCCVCNAACS</sequence>
<reference evidence="3 4" key="1">
    <citation type="submission" date="2014-04" db="EMBL/GenBank/DDBJ databases">
        <authorList>
            <consortium name="DOE Joint Genome Institute"/>
            <person name="Kuo A."/>
            <person name="Tarkka M."/>
            <person name="Buscot F."/>
            <person name="Kohler A."/>
            <person name="Nagy L.G."/>
            <person name="Floudas D."/>
            <person name="Copeland A."/>
            <person name="Barry K.W."/>
            <person name="Cichocki N."/>
            <person name="Veneault-Fourrey C."/>
            <person name="LaButti K."/>
            <person name="Lindquist E.A."/>
            <person name="Lipzen A."/>
            <person name="Lundell T."/>
            <person name="Morin E."/>
            <person name="Murat C."/>
            <person name="Sun H."/>
            <person name="Tunlid A."/>
            <person name="Henrissat B."/>
            <person name="Grigoriev I.V."/>
            <person name="Hibbett D.S."/>
            <person name="Martin F."/>
            <person name="Nordberg H.P."/>
            <person name="Cantor M.N."/>
            <person name="Hua S.X."/>
        </authorList>
    </citation>
    <scope>NUCLEOTIDE SEQUENCE [LARGE SCALE GENOMIC DNA]</scope>
    <source>
        <strain evidence="3 4">F 1598</strain>
    </source>
</reference>
<feature type="signal peptide" evidence="2">
    <location>
        <begin position="1"/>
        <end position="17"/>
    </location>
</feature>
<dbReference type="InParanoid" id="A0A0C3CPZ2"/>
<dbReference type="OrthoDB" id="5383967at2759"/>
<keyword evidence="1" id="KW-0812">Transmembrane</keyword>
<organism evidence="3 4">
    <name type="scientific">Piloderma croceum (strain F 1598)</name>
    <dbReference type="NCBI Taxonomy" id="765440"/>
    <lineage>
        <taxon>Eukaryota</taxon>
        <taxon>Fungi</taxon>
        <taxon>Dikarya</taxon>
        <taxon>Basidiomycota</taxon>
        <taxon>Agaricomycotina</taxon>
        <taxon>Agaricomycetes</taxon>
        <taxon>Agaricomycetidae</taxon>
        <taxon>Atheliales</taxon>
        <taxon>Atheliaceae</taxon>
        <taxon>Piloderma</taxon>
    </lineage>
</organism>
<reference evidence="4" key="2">
    <citation type="submission" date="2015-01" db="EMBL/GenBank/DDBJ databases">
        <title>Evolutionary Origins and Diversification of the Mycorrhizal Mutualists.</title>
        <authorList>
            <consortium name="DOE Joint Genome Institute"/>
            <consortium name="Mycorrhizal Genomics Consortium"/>
            <person name="Kohler A."/>
            <person name="Kuo A."/>
            <person name="Nagy L.G."/>
            <person name="Floudas D."/>
            <person name="Copeland A."/>
            <person name="Barry K.W."/>
            <person name="Cichocki N."/>
            <person name="Veneault-Fourrey C."/>
            <person name="LaButti K."/>
            <person name="Lindquist E.A."/>
            <person name="Lipzen A."/>
            <person name="Lundell T."/>
            <person name="Morin E."/>
            <person name="Murat C."/>
            <person name="Riley R."/>
            <person name="Ohm R."/>
            <person name="Sun H."/>
            <person name="Tunlid A."/>
            <person name="Henrissat B."/>
            <person name="Grigoriev I.V."/>
            <person name="Hibbett D.S."/>
            <person name="Martin F."/>
        </authorList>
    </citation>
    <scope>NUCLEOTIDE SEQUENCE [LARGE SCALE GENOMIC DNA]</scope>
    <source>
        <strain evidence="4">F 1598</strain>
    </source>
</reference>
<dbReference type="AlphaFoldDB" id="A0A0C3CPZ2"/>
<keyword evidence="1" id="KW-0472">Membrane</keyword>
<dbReference type="EMBL" id="KN832971">
    <property type="protein sequence ID" value="KIM91752.1"/>
    <property type="molecule type" value="Genomic_DNA"/>
</dbReference>